<sequence>MLITLIILSTGTSYAFKNEPDGFRGIKWGTAINSLSNMTAIDTEGDTHTYERIGDEMKIGNAELAVLKYFFWKGKLSGIGIKTKGYSNWAALKDVVFEKFGKGYQRNRFIEDYLWGSFSKGKTVISLEYNEFSKVGTLFLYSIEVEKQKAEYKKQQAKEGAASGF</sequence>
<name>A0A317T429_9CHLB</name>
<proteinExistence type="predicted"/>
<comment type="caution">
    <text evidence="1">The sequence shown here is derived from an EMBL/GenBank/DDBJ whole genome shotgun (WGS) entry which is preliminary data.</text>
</comment>
<organism evidence="1 2">
    <name type="scientific">Prosthecochloris marina</name>
    <dbReference type="NCBI Taxonomy" id="2017681"/>
    <lineage>
        <taxon>Bacteria</taxon>
        <taxon>Pseudomonadati</taxon>
        <taxon>Chlorobiota</taxon>
        <taxon>Chlorobiia</taxon>
        <taxon>Chlorobiales</taxon>
        <taxon>Chlorobiaceae</taxon>
        <taxon>Prosthecochloris</taxon>
    </lineage>
</organism>
<dbReference type="AlphaFoldDB" id="A0A317T429"/>
<evidence type="ECO:0000313" key="2">
    <source>
        <dbReference type="Proteomes" id="UP000246278"/>
    </source>
</evidence>
<accession>A0A317T429</accession>
<dbReference type="Proteomes" id="UP000246278">
    <property type="component" value="Unassembled WGS sequence"/>
</dbReference>
<gene>
    <name evidence="1" type="ORF">CR164_09955</name>
</gene>
<keyword evidence="2" id="KW-1185">Reference proteome</keyword>
<evidence type="ECO:0000313" key="1">
    <source>
        <dbReference type="EMBL" id="PWW81354.1"/>
    </source>
</evidence>
<dbReference type="EMBL" id="PDNZ01000007">
    <property type="protein sequence ID" value="PWW81354.1"/>
    <property type="molecule type" value="Genomic_DNA"/>
</dbReference>
<protein>
    <submittedName>
        <fullName evidence="1">Uncharacterized protein</fullName>
    </submittedName>
</protein>
<reference evidence="2" key="1">
    <citation type="submission" date="2017-10" db="EMBL/GenBank/DDBJ databases">
        <authorList>
            <person name="Gaisin V.A."/>
            <person name="Rysina M.S."/>
            <person name="Grouzdev D.S."/>
        </authorList>
    </citation>
    <scope>NUCLEOTIDE SEQUENCE [LARGE SCALE GENOMIC DNA]</scope>
    <source>
        <strain evidence="2">V1</strain>
    </source>
</reference>